<dbReference type="Proteomes" id="UP000095143">
    <property type="component" value="Unassembled WGS sequence"/>
</dbReference>
<name>A0A1C2DGP2_9PSED</name>
<evidence type="ECO:0000256" key="1">
    <source>
        <dbReference type="SAM" id="MobiDB-lite"/>
    </source>
</evidence>
<sequence>MAAGPRSETGVKEPDEVGPNQEQAPLVTWGAFPSNSPKAKQSAPRQTLLILKNLDLDLEKPGDRLIYGEAL</sequence>
<organism evidence="2 3">
    <name type="scientific">Pseudomonas graminis</name>
    <dbReference type="NCBI Taxonomy" id="158627"/>
    <lineage>
        <taxon>Bacteria</taxon>
        <taxon>Pseudomonadati</taxon>
        <taxon>Pseudomonadota</taxon>
        <taxon>Gammaproteobacteria</taxon>
        <taxon>Pseudomonadales</taxon>
        <taxon>Pseudomonadaceae</taxon>
        <taxon>Pseudomonas</taxon>
    </lineage>
</organism>
<dbReference type="AlphaFoldDB" id="A0A1C2DGP2"/>
<feature type="compositionally biased region" description="Polar residues" evidence="1">
    <location>
        <begin position="33"/>
        <end position="44"/>
    </location>
</feature>
<dbReference type="EMBL" id="MDEN01000068">
    <property type="protein sequence ID" value="OCX13929.1"/>
    <property type="molecule type" value="Genomic_DNA"/>
</dbReference>
<evidence type="ECO:0000313" key="2">
    <source>
        <dbReference type="EMBL" id="OCX13929.1"/>
    </source>
</evidence>
<feature type="region of interest" description="Disordered" evidence="1">
    <location>
        <begin position="1"/>
        <end position="44"/>
    </location>
</feature>
<gene>
    <name evidence="2" type="ORF">BBI10_20420</name>
</gene>
<reference evidence="2 3" key="1">
    <citation type="submission" date="2016-08" db="EMBL/GenBank/DDBJ databases">
        <title>Whole genome sequence of Pseudomonas graminis strain UASWS1507, a potential biological control agent for agriculture.</title>
        <authorList>
            <person name="Crovadore J."/>
            <person name="Calmin G."/>
            <person name="Chablais R."/>
            <person name="Cochard B."/>
            <person name="Lefort F."/>
        </authorList>
    </citation>
    <scope>NUCLEOTIDE SEQUENCE [LARGE SCALE GENOMIC DNA]</scope>
    <source>
        <strain evidence="2 3">UASWS1507</strain>
    </source>
</reference>
<comment type="caution">
    <text evidence="2">The sequence shown here is derived from an EMBL/GenBank/DDBJ whole genome shotgun (WGS) entry which is preliminary data.</text>
</comment>
<protein>
    <submittedName>
        <fullName evidence="2">Uncharacterized protein</fullName>
    </submittedName>
</protein>
<accession>A0A1C2DGP2</accession>
<evidence type="ECO:0000313" key="3">
    <source>
        <dbReference type="Proteomes" id="UP000095143"/>
    </source>
</evidence>
<proteinExistence type="predicted"/>